<organism evidence="6 7">
    <name type="scientific">Escallonia herrerae</name>
    <dbReference type="NCBI Taxonomy" id="1293975"/>
    <lineage>
        <taxon>Eukaryota</taxon>
        <taxon>Viridiplantae</taxon>
        <taxon>Streptophyta</taxon>
        <taxon>Embryophyta</taxon>
        <taxon>Tracheophyta</taxon>
        <taxon>Spermatophyta</taxon>
        <taxon>Magnoliopsida</taxon>
        <taxon>eudicotyledons</taxon>
        <taxon>Gunneridae</taxon>
        <taxon>Pentapetalae</taxon>
        <taxon>asterids</taxon>
        <taxon>campanulids</taxon>
        <taxon>Escalloniales</taxon>
        <taxon>Escalloniaceae</taxon>
        <taxon>Escallonia</taxon>
    </lineage>
</organism>
<dbReference type="Proteomes" id="UP001188597">
    <property type="component" value="Unassembled WGS sequence"/>
</dbReference>
<evidence type="ECO:0000313" key="6">
    <source>
        <dbReference type="EMBL" id="KAK3011854.1"/>
    </source>
</evidence>
<feature type="region of interest" description="Disordered" evidence="4">
    <location>
        <begin position="43"/>
        <end position="81"/>
    </location>
</feature>
<dbReference type="Pfam" id="PF03638">
    <property type="entry name" value="TCR"/>
    <property type="match status" value="1"/>
</dbReference>
<reference evidence="6" key="1">
    <citation type="submission" date="2022-12" db="EMBL/GenBank/DDBJ databases">
        <title>Draft genome assemblies for two species of Escallonia (Escalloniales).</title>
        <authorList>
            <person name="Chanderbali A."/>
            <person name="Dervinis C."/>
            <person name="Anghel I."/>
            <person name="Soltis D."/>
            <person name="Soltis P."/>
            <person name="Zapata F."/>
        </authorList>
    </citation>
    <scope>NUCLEOTIDE SEQUENCE</scope>
    <source>
        <strain evidence="6">UCBG64.0493</strain>
        <tissue evidence="6">Leaf</tissue>
    </source>
</reference>
<evidence type="ECO:0000256" key="2">
    <source>
        <dbReference type="ARBA" id="ARBA00007267"/>
    </source>
</evidence>
<evidence type="ECO:0000259" key="5">
    <source>
        <dbReference type="PROSITE" id="PS51634"/>
    </source>
</evidence>
<dbReference type="GO" id="GO:0006355">
    <property type="term" value="P:regulation of DNA-templated transcription"/>
    <property type="evidence" value="ECO:0007669"/>
    <property type="project" value="TreeGrafter"/>
</dbReference>
<dbReference type="SMART" id="SM01114">
    <property type="entry name" value="CXC"/>
    <property type="match status" value="2"/>
</dbReference>
<accession>A0AA88VR19</accession>
<proteinExistence type="inferred from homology"/>
<keyword evidence="3" id="KW-0539">Nucleus</keyword>
<dbReference type="PANTHER" id="PTHR12446:SF34">
    <property type="entry name" value="PROTEIN LIN-54 HOMOLOG"/>
    <property type="match status" value="1"/>
</dbReference>
<dbReference type="InterPro" id="IPR033467">
    <property type="entry name" value="Tesmin/TSO1-like_CXC"/>
</dbReference>
<protein>
    <recommendedName>
        <fullName evidence="5">CRC domain-containing protein</fullName>
    </recommendedName>
</protein>
<dbReference type="InterPro" id="IPR028307">
    <property type="entry name" value="Lin-54_fam"/>
</dbReference>
<gene>
    <name evidence="6" type="ORF">RJ639_010450</name>
</gene>
<dbReference type="InterPro" id="IPR005172">
    <property type="entry name" value="CRC"/>
</dbReference>
<feature type="domain" description="CRC" evidence="5">
    <location>
        <begin position="105"/>
        <end position="226"/>
    </location>
</feature>
<comment type="subcellular location">
    <subcellularLocation>
        <location evidence="1">Nucleus</location>
    </subcellularLocation>
</comment>
<evidence type="ECO:0000256" key="1">
    <source>
        <dbReference type="ARBA" id="ARBA00004123"/>
    </source>
</evidence>
<sequence length="546" mass="59963">MERGEPAVTQSDLPPKKLARQLDFTANAILPDHPQAQLQSKLLALVKQQAPPPQSQPRLESVVSRLKPSPKPKQLPHENPEVVLQPHPQPKKVVAAQPAPQPIQVAQRIVAAFSGTYCECFSLGIYCDGCNCTNCHNNIENEAARKEAVEATLERNPYAFRPKIANSPLGSHDAREETGEVTPVGKHKKGCNCKRSGCLKKYCECFQANILCSDNCKCIECKNFEGTEERREHANAMALAQQPANVAIHGAIKFSGYGTPPATKSRNNLQLIFGISNHQCDNRSARFQQETRSTCFIDSSPLLSVPLAGSATATMSTLSKFTERSLLAGILQQVDVRELCSLLVILSAEAALRLADRKDGFDKVKEIDRLEIYSPNERIRGNEKDHAVPNMNGNQTIKVQLDPCGSDGGDNGRSVSPGALALLCDEPDALFLEAGSPTGISDCCIETPINSTPTQGFTQVYAEQERRVLTKFLDLLNGLITSRNVKGQARLARVRVAQLQAFDPKWLLGLGNKTDMGLCVHHQQKLKRKPTRDYEKCDHKCRSSNS</sequence>
<dbReference type="PANTHER" id="PTHR12446">
    <property type="entry name" value="TESMIN/TSO1-RELATED"/>
    <property type="match status" value="1"/>
</dbReference>
<dbReference type="GO" id="GO:0005634">
    <property type="term" value="C:nucleus"/>
    <property type="evidence" value="ECO:0007669"/>
    <property type="project" value="UniProtKB-SubCell"/>
</dbReference>
<comment type="similarity">
    <text evidence="2">Belongs to the lin-54 family.</text>
</comment>
<dbReference type="EMBL" id="JAVXUP010001419">
    <property type="protein sequence ID" value="KAK3011854.1"/>
    <property type="molecule type" value="Genomic_DNA"/>
</dbReference>
<evidence type="ECO:0000313" key="7">
    <source>
        <dbReference type="Proteomes" id="UP001188597"/>
    </source>
</evidence>
<comment type="caution">
    <text evidence="6">The sequence shown here is derived from an EMBL/GenBank/DDBJ whole genome shotgun (WGS) entry which is preliminary data.</text>
</comment>
<keyword evidence="7" id="KW-1185">Reference proteome</keyword>
<name>A0AA88VR19_9ASTE</name>
<evidence type="ECO:0000256" key="3">
    <source>
        <dbReference type="ARBA" id="ARBA00023242"/>
    </source>
</evidence>
<evidence type="ECO:0000256" key="4">
    <source>
        <dbReference type="SAM" id="MobiDB-lite"/>
    </source>
</evidence>
<dbReference type="PROSITE" id="PS51634">
    <property type="entry name" value="CRC"/>
    <property type="match status" value="1"/>
</dbReference>
<dbReference type="AlphaFoldDB" id="A0AA88VR19"/>